<dbReference type="KEGG" id="fro:AALO17_11300"/>
<proteinExistence type="predicted"/>
<protein>
    <recommendedName>
        <fullName evidence="3">MalT-like TPR region domain-containing protein</fullName>
    </recommendedName>
</protein>
<dbReference type="Proteomes" id="UP000069771">
    <property type="component" value="Chromosome"/>
</dbReference>
<dbReference type="GeneID" id="78477887"/>
<name>A0A140DUD7_9FIRM</name>
<gene>
    <name evidence="1" type="ORF">AALO17_11300</name>
</gene>
<reference evidence="1 2" key="1">
    <citation type="journal article" date="2016" name="Gut Pathog.">
        <title>Whole genome sequencing of "Faecalibaculum rodentium" ALO17, isolated from C57BL/6J laboratory mouse feces.</title>
        <authorList>
            <person name="Lim S."/>
            <person name="Chang D.H."/>
            <person name="Ahn S."/>
            <person name="Kim B.C."/>
        </authorList>
    </citation>
    <scope>NUCLEOTIDE SEQUENCE [LARGE SCALE GENOMIC DNA]</scope>
    <source>
        <strain evidence="1 2">Alo17</strain>
    </source>
</reference>
<dbReference type="AlphaFoldDB" id="A0A140DUD7"/>
<evidence type="ECO:0000313" key="2">
    <source>
        <dbReference type="Proteomes" id="UP000069771"/>
    </source>
</evidence>
<dbReference type="EMBL" id="CP011391">
    <property type="protein sequence ID" value="AMK54264.1"/>
    <property type="molecule type" value="Genomic_DNA"/>
</dbReference>
<dbReference type="SUPFAM" id="SSF48452">
    <property type="entry name" value="TPR-like"/>
    <property type="match status" value="2"/>
</dbReference>
<accession>A0A140DUD7</accession>
<organism evidence="1 2">
    <name type="scientific">Faecalibaculum rodentium</name>
    <dbReference type="NCBI Taxonomy" id="1702221"/>
    <lineage>
        <taxon>Bacteria</taxon>
        <taxon>Bacillati</taxon>
        <taxon>Bacillota</taxon>
        <taxon>Erysipelotrichia</taxon>
        <taxon>Erysipelotrichales</taxon>
        <taxon>Erysipelotrichaceae</taxon>
        <taxon>Faecalibaculum</taxon>
    </lineage>
</organism>
<dbReference type="InterPro" id="IPR011990">
    <property type="entry name" value="TPR-like_helical_dom_sf"/>
</dbReference>
<evidence type="ECO:0008006" key="3">
    <source>
        <dbReference type="Google" id="ProtNLM"/>
    </source>
</evidence>
<dbReference type="Gene3D" id="1.25.40.10">
    <property type="entry name" value="Tetratricopeptide repeat domain"/>
    <property type="match status" value="2"/>
</dbReference>
<sequence length="476" mass="54230">MNDDEIREVEHEADRLHFKSALQLLQKTRRTETDDTDWHRLMARILRGLSDSRAALDHARNAGTAPRAQLELAKCLFAAGQTEEAGQRLTAICTDSSDLAACLSLAAWCAEMGEVTRARNILQSSSLHQLPPGGLRMDWLILTADLASFEENMDTAFRFYRQALHETESCIPSNWQPLRRMLILHNMADSLEQMERPDQAMDLYRQAMREMKQQHRTDGTVTDLSGYEAELLLSVANCLGNMEEYETAHEFLNKADRLLAGDPPRQKSYFHGRRLYIGGLLALNESRNTEAAHLFEQALTVQKKLCLSGQDKPEHAARTAYYLASVLPDTETRRKLALYEEAWPVFEQMQDKEPAFYLSARAEMENERGRLSSDRSLGTRHYRYSVALYNQVLALHPEDSLARESRLAARVNLYLLSPCQDLENCIRKELTALQKQSGSLFLDTVSAYLLHSGECSPAFHEWLTQFRQTLPSPYDA</sequence>
<dbReference type="OrthoDB" id="1656023at2"/>
<dbReference type="RefSeq" id="WP_067556394.1">
    <property type="nucleotide sequence ID" value="NZ_CAMNXC010000016.1"/>
</dbReference>
<evidence type="ECO:0000313" key="1">
    <source>
        <dbReference type="EMBL" id="AMK54264.1"/>
    </source>
</evidence>
<keyword evidence="2" id="KW-1185">Reference proteome</keyword>